<evidence type="ECO:0000259" key="3">
    <source>
        <dbReference type="PROSITE" id="PS51180"/>
    </source>
</evidence>
<dbReference type="Gene3D" id="1.20.140.50">
    <property type="entry name" value="alix/aip1 like domains"/>
    <property type="match status" value="1"/>
</dbReference>
<evidence type="ECO:0000256" key="2">
    <source>
        <dbReference type="SAM" id="MobiDB-lite"/>
    </source>
</evidence>
<dbReference type="InterPro" id="IPR038499">
    <property type="entry name" value="BRO1_sf"/>
</dbReference>
<dbReference type="OrthoDB" id="64867at2759"/>
<evidence type="ECO:0000313" key="4">
    <source>
        <dbReference type="EMBL" id="KIY65859.1"/>
    </source>
</evidence>
<feature type="domain" description="BRO1" evidence="3">
    <location>
        <begin position="3"/>
        <end position="400"/>
    </location>
</feature>
<keyword evidence="5" id="KW-1185">Reference proteome</keyword>
<gene>
    <name evidence="4" type="ORF">CYLTODRAFT_423942</name>
</gene>
<dbReference type="Gene3D" id="1.25.40.280">
    <property type="entry name" value="alix/aip1 like domains"/>
    <property type="match status" value="1"/>
</dbReference>
<reference evidence="4 5" key="1">
    <citation type="journal article" date="2015" name="Fungal Genet. Biol.">
        <title>Evolution of novel wood decay mechanisms in Agaricales revealed by the genome sequences of Fistulina hepatica and Cylindrobasidium torrendii.</title>
        <authorList>
            <person name="Floudas D."/>
            <person name="Held B.W."/>
            <person name="Riley R."/>
            <person name="Nagy L.G."/>
            <person name="Koehler G."/>
            <person name="Ransdell A.S."/>
            <person name="Younus H."/>
            <person name="Chow J."/>
            <person name="Chiniquy J."/>
            <person name="Lipzen A."/>
            <person name="Tritt A."/>
            <person name="Sun H."/>
            <person name="Haridas S."/>
            <person name="LaButti K."/>
            <person name="Ohm R.A."/>
            <person name="Kues U."/>
            <person name="Blanchette R.A."/>
            <person name="Grigoriev I.V."/>
            <person name="Minto R.E."/>
            <person name="Hibbett D.S."/>
        </authorList>
    </citation>
    <scope>NUCLEOTIDE SEQUENCE [LARGE SCALE GENOMIC DNA]</scope>
    <source>
        <strain evidence="4 5">FP15055 ss-10</strain>
    </source>
</reference>
<evidence type="ECO:0000313" key="5">
    <source>
        <dbReference type="Proteomes" id="UP000054007"/>
    </source>
</evidence>
<dbReference type="InterPro" id="IPR025304">
    <property type="entry name" value="ALIX_V_dom"/>
</dbReference>
<dbReference type="InterPro" id="IPR004328">
    <property type="entry name" value="BRO1_dom"/>
</dbReference>
<accession>A0A0D7B6P1</accession>
<dbReference type="SMART" id="SM01041">
    <property type="entry name" value="BRO1"/>
    <property type="match status" value="1"/>
</dbReference>
<evidence type="ECO:0000256" key="1">
    <source>
        <dbReference type="ARBA" id="ARBA00038154"/>
    </source>
</evidence>
<dbReference type="STRING" id="1314674.A0A0D7B6P1"/>
<dbReference type="PANTHER" id="PTHR23030:SF39">
    <property type="entry name" value="PROGRAMMED CELL DEATH 6-INTERACTING PROTEIN"/>
    <property type="match status" value="1"/>
</dbReference>
<dbReference type="Proteomes" id="UP000054007">
    <property type="component" value="Unassembled WGS sequence"/>
</dbReference>
<dbReference type="PANTHER" id="PTHR23030">
    <property type="entry name" value="PCD6 INTERACTING PROTEIN-RELATED"/>
    <property type="match status" value="1"/>
</dbReference>
<sequence length="842" mass="95266">MSNLISIPFKKSYSIDVKEPARRYLEEHTSFHPDAFKADLNQWQVLRDSTVNVPVHVQSIEKLTRYHAQLVAVLTKLPADIGLDISYAHPFRPEVVPVTLRSLVFERASVVFNLAALYSQLGLAEDRSHVDGIKRAIGAFQNATGTLSYLRTEILPQLVFTGLEEETPHDLSRAFIRCFEWLMLAQAQECFWQKAKLDGYKNALIAKLAANTSATYALALSAIQDAPPEVKHLFPLDQLAHIEAKQYHFQAGAYFRKAQEESDKSNYGWEVAYLQAASAEAKRASDVANSRRGVSTMVKTDVKSLVDHLYTELQRAERDNDLIYHKDVPAPSALPTIAHASIAKQTIPSALTIPVKPKDAMFHDLLSWGAQEAINIYNDRKQNLVKEEIIDVDKSLRSHADSFLRQHNLPASLEALERPVGLPPSLLKKAGEVRRENGPVKIDAWFEDLRKQAAHVNNILDEALDILDDEATEDDLARESGGVQRAPSHEANEALVGKERRYREIIVQARNSDETVRRKWEEWEDSIVDLIIEEKDLENLIPSTTGTKNRTAEAALTQRHARMLRTMLENLDEQHQRRIEVVSRAEALARSDDIRGRIQEAAAKASDSAEIQPSAFENILEDELAKYDRFIELIRQSDQTLQDTLASIEDCNDKFLSSRKEDPSIKERERALQSLDLSYHKYKEIGGNLEEGIKFYNDLAGLLLQYKDSCKLWCNHRHEELLSLSSSFASISLDDQKREDRQYAHEQAVSSRQEPEDDNVDDELEALEAEVRLEEEEPESEPEPEPEPARAPEPRRILSEKAKGKMPALPSLGAADWGFESISLPPPPPHQTPRKTKKRLPA</sequence>
<feature type="compositionally biased region" description="Basic residues" evidence="2">
    <location>
        <begin position="832"/>
        <end position="842"/>
    </location>
</feature>
<dbReference type="AlphaFoldDB" id="A0A0D7B6P1"/>
<proteinExistence type="inferred from homology"/>
<dbReference type="EMBL" id="KN880574">
    <property type="protein sequence ID" value="KIY65859.1"/>
    <property type="molecule type" value="Genomic_DNA"/>
</dbReference>
<dbReference type="Pfam" id="PF03097">
    <property type="entry name" value="BRO1"/>
    <property type="match status" value="1"/>
</dbReference>
<comment type="similarity">
    <text evidence="1">Belongs to the palA/RIM20 family.</text>
</comment>
<organism evidence="4 5">
    <name type="scientific">Cylindrobasidium torrendii FP15055 ss-10</name>
    <dbReference type="NCBI Taxonomy" id="1314674"/>
    <lineage>
        <taxon>Eukaryota</taxon>
        <taxon>Fungi</taxon>
        <taxon>Dikarya</taxon>
        <taxon>Basidiomycota</taxon>
        <taxon>Agaricomycotina</taxon>
        <taxon>Agaricomycetes</taxon>
        <taxon>Agaricomycetidae</taxon>
        <taxon>Agaricales</taxon>
        <taxon>Marasmiineae</taxon>
        <taxon>Physalacriaceae</taxon>
        <taxon>Cylindrobasidium</taxon>
    </lineage>
</organism>
<dbReference type="Gene3D" id="1.20.120.560">
    <property type="entry name" value="alix/aip1 in complex with the ypdl late domain"/>
    <property type="match status" value="1"/>
</dbReference>
<name>A0A0D7B6P1_9AGAR</name>
<protein>
    <submittedName>
        <fullName evidence="4">BRO1-domain-containing protein</fullName>
    </submittedName>
</protein>
<dbReference type="GO" id="GO:0005768">
    <property type="term" value="C:endosome"/>
    <property type="evidence" value="ECO:0007669"/>
    <property type="project" value="TreeGrafter"/>
</dbReference>
<feature type="compositionally biased region" description="Basic and acidic residues" evidence="2">
    <location>
        <begin position="787"/>
        <end position="803"/>
    </location>
</feature>
<dbReference type="CDD" id="cd09241">
    <property type="entry name" value="BRO1_ScRim20-like"/>
    <property type="match status" value="1"/>
</dbReference>
<feature type="compositionally biased region" description="Acidic residues" evidence="2">
    <location>
        <begin position="755"/>
        <end position="786"/>
    </location>
</feature>
<dbReference type="Pfam" id="PF13949">
    <property type="entry name" value="ALIX_LYPXL_bnd"/>
    <property type="match status" value="1"/>
</dbReference>
<feature type="region of interest" description="Disordered" evidence="2">
    <location>
        <begin position="739"/>
        <end position="842"/>
    </location>
</feature>
<dbReference type="PROSITE" id="PS51180">
    <property type="entry name" value="BRO1"/>
    <property type="match status" value="1"/>
</dbReference>